<name>A0A4C1YFI4_EUMVA</name>
<keyword evidence="3" id="KW-1185">Reference proteome</keyword>
<evidence type="ECO:0000313" key="2">
    <source>
        <dbReference type="EMBL" id="GBP73744.1"/>
    </source>
</evidence>
<sequence length="112" mass="12744">MHCPPSSDEFPVKTVAMWNIFRNRHSSETPPTRWSTVAIVDIRASYAIAEAYASRRIDLSTSRTHAIDHRWRKSMNNGKVIVENNSEEPARKTVTEAQHAASSIDRPMAHCR</sequence>
<evidence type="ECO:0000313" key="3">
    <source>
        <dbReference type="Proteomes" id="UP000299102"/>
    </source>
</evidence>
<feature type="region of interest" description="Disordered" evidence="1">
    <location>
        <begin position="89"/>
        <end position="112"/>
    </location>
</feature>
<organism evidence="2 3">
    <name type="scientific">Eumeta variegata</name>
    <name type="common">Bagworm moth</name>
    <name type="synonym">Eumeta japonica</name>
    <dbReference type="NCBI Taxonomy" id="151549"/>
    <lineage>
        <taxon>Eukaryota</taxon>
        <taxon>Metazoa</taxon>
        <taxon>Ecdysozoa</taxon>
        <taxon>Arthropoda</taxon>
        <taxon>Hexapoda</taxon>
        <taxon>Insecta</taxon>
        <taxon>Pterygota</taxon>
        <taxon>Neoptera</taxon>
        <taxon>Endopterygota</taxon>
        <taxon>Lepidoptera</taxon>
        <taxon>Glossata</taxon>
        <taxon>Ditrysia</taxon>
        <taxon>Tineoidea</taxon>
        <taxon>Psychidae</taxon>
        <taxon>Oiketicinae</taxon>
        <taxon>Eumeta</taxon>
    </lineage>
</organism>
<dbReference type="AlphaFoldDB" id="A0A4C1YFI4"/>
<proteinExistence type="predicted"/>
<dbReference type="EMBL" id="BGZK01001185">
    <property type="protein sequence ID" value="GBP73744.1"/>
    <property type="molecule type" value="Genomic_DNA"/>
</dbReference>
<protein>
    <submittedName>
        <fullName evidence="2">Uncharacterized protein</fullName>
    </submittedName>
</protein>
<evidence type="ECO:0000256" key="1">
    <source>
        <dbReference type="SAM" id="MobiDB-lite"/>
    </source>
</evidence>
<gene>
    <name evidence="2" type="ORF">EVAR_46884_1</name>
</gene>
<reference evidence="2 3" key="1">
    <citation type="journal article" date="2019" name="Commun. Biol.">
        <title>The bagworm genome reveals a unique fibroin gene that provides high tensile strength.</title>
        <authorList>
            <person name="Kono N."/>
            <person name="Nakamura H."/>
            <person name="Ohtoshi R."/>
            <person name="Tomita M."/>
            <person name="Numata K."/>
            <person name="Arakawa K."/>
        </authorList>
    </citation>
    <scope>NUCLEOTIDE SEQUENCE [LARGE SCALE GENOMIC DNA]</scope>
</reference>
<comment type="caution">
    <text evidence="2">The sequence shown here is derived from an EMBL/GenBank/DDBJ whole genome shotgun (WGS) entry which is preliminary data.</text>
</comment>
<accession>A0A4C1YFI4</accession>
<dbReference type="Proteomes" id="UP000299102">
    <property type="component" value="Unassembled WGS sequence"/>
</dbReference>